<dbReference type="AlphaFoldDB" id="A0A060BLW3"/>
<feature type="non-terminal residue" evidence="1">
    <location>
        <position position="1"/>
    </location>
</feature>
<dbReference type="InterPro" id="IPR017853">
    <property type="entry name" value="GH"/>
</dbReference>
<dbReference type="EMBL" id="KF117994">
    <property type="protein sequence ID" value="AIA85253.1"/>
    <property type="molecule type" value="Genomic_DNA"/>
</dbReference>
<accession>A0A060BLW3</accession>
<organism evidence="1">
    <name type="scientific">uncultured Rhodopseudomonas sp</name>
    <dbReference type="NCBI Taxonomy" id="223187"/>
    <lineage>
        <taxon>Bacteria</taxon>
        <taxon>Pseudomonadati</taxon>
        <taxon>Pseudomonadota</taxon>
        <taxon>Alphaproteobacteria</taxon>
        <taxon>Hyphomicrobiales</taxon>
        <taxon>Nitrobacteraceae</taxon>
        <taxon>Rhodopseudomonas</taxon>
        <taxon>environmental samples</taxon>
    </lineage>
</organism>
<dbReference type="Gene3D" id="3.20.20.80">
    <property type="entry name" value="Glycosidases"/>
    <property type="match status" value="1"/>
</dbReference>
<dbReference type="SUPFAM" id="SSF51445">
    <property type="entry name" value="(Trans)glycosidases"/>
    <property type="match status" value="1"/>
</dbReference>
<evidence type="ECO:0000313" key="1">
    <source>
        <dbReference type="EMBL" id="AIA85253.1"/>
    </source>
</evidence>
<sequence length="147" mass="16124">GANWGAPDDPLRQLATLPFPATLETPAIGEALSHLKSEGALRAAGLLRRSLEQPWDAAMVARAYDTMAGWARRHAAPVIVNEFGVLSFTAPRQSRLNWLRATATAAQERCIGWTHWDFQDGFGLIDPETRLPDPEIMDALLLPQAGR</sequence>
<reference evidence="1" key="1">
    <citation type="journal article" date="2013" name="Environ. Microbiol.">
        <title>Seasonally variable intestinal metagenomes of the red palm weevil (Rhynchophorus ferrugineus).</title>
        <authorList>
            <person name="Jia S."/>
            <person name="Zhang X."/>
            <person name="Zhang G."/>
            <person name="Yin A."/>
            <person name="Zhang S."/>
            <person name="Li F."/>
            <person name="Wang L."/>
            <person name="Zhao D."/>
            <person name="Yun Q."/>
            <person name="Tala"/>
            <person name="Wang J."/>
            <person name="Sun G."/>
            <person name="Baabdullah M."/>
            <person name="Yu X."/>
            <person name="Hu S."/>
            <person name="Al-Mssallem I.S."/>
            <person name="Yu J."/>
        </authorList>
    </citation>
    <scope>NUCLEOTIDE SEQUENCE</scope>
</reference>
<protein>
    <submittedName>
        <fullName evidence="1">CAZy families GH5 protein</fullName>
    </submittedName>
</protein>
<name>A0A060BLW3_9BRAD</name>
<proteinExistence type="predicted"/>